<feature type="region of interest" description="Disordered" evidence="2">
    <location>
        <begin position="121"/>
        <end position="140"/>
    </location>
</feature>
<feature type="domain" description="OmpA-like" evidence="3">
    <location>
        <begin position="146"/>
        <end position="260"/>
    </location>
</feature>
<evidence type="ECO:0000259" key="3">
    <source>
        <dbReference type="PROSITE" id="PS51123"/>
    </source>
</evidence>
<dbReference type="EMBL" id="BSTX01000006">
    <property type="protein sequence ID" value="GLZ81512.1"/>
    <property type="molecule type" value="Genomic_DNA"/>
</dbReference>
<evidence type="ECO:0000313" key="4">
    <source>
        <dbReference type="EMBL" id="GLZ81512.1"/>
    </source>
</evidence>
<dbReference type="SUPFAM" id="SSF103088">
    <property type="entry name" value="OmpA-like"/>
    <property type="match status" value="1"/>
</dbReference>
<keyword evidence="1" id="KW-0472">Membrane</keyword>
<feature type="compositionally biased region" description="Basic and acidic residues" evidence="2">
    <location>
        <begin position="16"/>
        <end position="32"/>
    </location>
</feature>
<dbReference type="InterPro" id="IPR036737">
    <property type="entry name" value="OmpA-like_sf"/>
</dbReference>
<name>A0A9W6STF3_9ACTN</name>
<dbReference type="Gene3D" id="3.30.1330.60">
    <property type="entry name" value="OmpA-like domain"/>
    <property type="match status" value="1"/>
</dbReference>
<keyword evidence="5" id="KW-1185">Reference proteome</keyword>
<protein>
    <recommendedName>
        <fullName evidence="3">OmpA-like domain-containing protein</fullName>
    </recommendedName>
</protein>
<dbReference type="RefSeq" id="WP_285666991.1">
    <property type="nucleotide sequence ID" value="NZ_BSTX01000006.1"/>
</dbReference>
<organism evidence="4 5">
    <name type="scientific">Actinorhabdospora filicis</name>
    <dbReference type="NCBI Taxonomy" id="1785913"/>
    <lineage>
        <taxon>Bacteria</taxon>
        <taxon>Bacillati</taxon>
        <taxon>Actinomycetota</taxon>
        <taxon>Actinomycetes</taxon>
        <taxon>Micromonosporales</taxon>
        <taxon>Micromonosporaceae</taxon>
        <taxon>Actinorhabdospora</taxon>
    </lineage>
</organism>
<evidence type="ECO:0000256" key="1">
    <source>
        <dbReference type="PROSITE-ProRule" id="PRU00473"/>
    </source>
</evidence>
<feature type="region of interest" description="Disordered" evidence="2">
    <location>
        <begin position="1"/>
        <end position="49"/>
    </location>
</feature>
<comment type="caution">
    <text evidence="4">The sequence shown here is derived from an EMBL/GenBank/DDBJ whole genome shotgun (WGS) entry which is preliminary data.</text>
</comment>
<proteinExistence type="predicted"/>
<evidence type="ECO:0000256" key="2">
    <source>
        <dbReference type="SAM" id="MobiDB-lite"/>
    </source>
</evidence>
<gene>
    <name evidence="4" type="ORF">Afil01_63190</name>
</gene>
<dbReference type="PROSITE" id="PS51123">
    <property type="entry name" value="OMPA_2"/>
    <property type="match status" value="1"/>
</dbReference>
<dbReference type="Pfam" id="PF13699">
    <property type="entry name" value="eCIS_core"/>
    <property type="match status" value="1"/>
</dbReference>
<dbReference type="GO" id="GO:0016020">
    <property type="term" value="C:membrane"/>
    <property type="evidence" value="ECO:0007669"/>
    <property type="project" value="UniProtKB-UniRule"/>
</dbReference>
<dbReference type="Proteomes" id="UP001165079">
    <property type="component" value="Unassembled WGS sequence"/>
</dbReference>
<dbReference type="AlphaFoldDB" id="A0A9W6STF3"/>
<dbReference type="InterPro" id="IPR006665">
    <property type="entry name" value="OmpA-like"/>
</dbReference>
<accession>A0A9W6STF3</accession>
<sequence length="462" mass="49222">MRHRASHIGDGGLARPAERQAEDAAEGRRPRLDAPPTTGSAPVPGVGEPLAEPARALFEERLGESLDGVRVHSGPAAARAAAERHARAYAVGDHVVLGAEDDDLLAHELAHVVQQRRTGVTGVQHDDEPRTGGIGRTPPRVDYDVVRAPASREDLSVLFARDSADLPDQGLAGLLPLLPAGAQPVRVEVDGYSSREGDDAYNLNLSAHRAAAVQAALALILPPGSEVVLHAHGETAAFGAEAGGNRRAGLRVSAITPRVPVPPPSLYPPRRFPSIVPELELHLDPSLLRPWRLGDPLPDPSTVPPLGGTGAPPTFTPFRPAFPPPIVVPPIIGPTPGTPFQPWLFPGIVPRRPRVDWTGIREGMLSHGGVSIDTRLGDSIQSTVDSEYDRYRGLGFDHELAERLANLAVSSELSRQLAREGNTAIDRSNNELSRMGVSTITVPVITPEVIDRIRRIFGGGSR</sequence>
<evidence type="ECO:0000313" key="5">
    <source>
        <dbReference type="Proteomes" id="UP001165079"/>
    </source>
</evidence>
<reference evidence="4" key="1">
    <citation type="submission" date="2023-03" db="EMBL/GenBank/DDBJ databases">
        <title>Actinorhabdospora filicis NBRC 111898.</title>
        <authorList>
            <person name="Ichikawa N."/>
            <person name="Sato H."/>
            <person name="Tonouchi N."/>
        </authorList>
    </citation>
    <scope>NUCLEOTIDE SEQUENCE</scope>
    <source>
        <strain evidence="4">NBRC 111898</strain>
    </source>
</reference>
<dbReference type="InterPro" id="IPR025295">
    <property type="entry name" value="eCIS_core_dom"/>
</dbReference>